<organism evidence="2 3">
    <name type="scientific">Drosophila simulans</name>
    <name type="common">Fruit fly</name>
    <dbReference type="NCBI Taxonomy" id="7240"/>
    <lineage>
        <taxon>Eukaryota</taxon>
        <taxon>Metazoa</taxon>
        <taxon>Ecdysozoa</taxon>
        <taxon>Arthropoda</taxon>
        <taxon>Hexapoda</taxon>
        <taxon>Insecta</taxon>
        <taxon>Pterygota</taxon>
        <taxon>Neoptera</taxon>
        <taxon>Endopterygota</taxon>
        <taxon>Diptera</taxon>
        <taxon>Brachycera</taxon>
        <taxon>Muscomorpha</taxon>
        <taxon>Ephydroidea</taxon>
        <taxon>Drosophilidae</taxon>
        <taxon>Drosophila</taxon>
        <taxon>Sophophora</taxon>
    </lineage>
</organism>
<gene>
    <name evidence="2" type="primary">Dsim\GD14684</name>
    <name evidence="2" type="ORF">Dsim_GD14684</name>
</gene>
<name>B4QND6_DROSI</name>
<accession>B4QND6</accession>
<feature type="region of interest" description="Disordered" evidence="1">
    <location>
        <begin position="1"/>
        <end position="42"/>
    </location>
</feature>
<dbReference type="HOGENOM" id="CLU_2560745_0_0_1"/>
<feature type="compositionally biased region" description="Gly residues" evidence="1">
    <location>
        <begin position="11"/>
        <end position="23"/>
    </location>
</feature>
<dbReference type="Proteomes" id="UP000000304">
    <property type="component" value="Chromosome 3L"/>
</dbReference>
<dbReference type="AlphaFoldDB" id="B4QND6"/>
<keyword evidence="3" id="KW-1185">Reference proteome</keyword>
<reference evidence="2 3" key="1">
    <citation type="journal article" date="2007" name="Nature">
        <title>Evolution of genes and genomes on the Drosophila phylogeny.</title>
        <authorList>
            <consortium name="Drosophila 12 Genomes Consortium"/>
            <person name="Clark A.G."/>
            <person name="Eisen M.B."/>
            <person name="Smith D.R."/>
            <person name="Bergman C.M."/>
            <person name="Oliver B."/>
            <person name="Markow T.A."/>
            <person name="Kaufman T.C."/>
            <person name="Kellis M."/>
            <person name="Gelbart W."/>
            <person name="Iyer V.N."/>
            <person name="Pollard D.A."/>
            <person name="Sackton T.B."/>
            <person name="Larracuente A.M."/>
            <person name="Singh N.D."/>
            <person name="Abad J.P."/>
            <person name="Abt D.N."/>
            <person name="Adryan B."/>
            <person name="Aguade M."/>
            <person name="Akashi H."/>
            <person name="Anderson W.W."/>
            <person name="Aquadro C.F."/>
            <person name="Ardell D.H."/>
            <person name="Arguello R."/>
            <person name="Artieri C.G."/>
            <person name="Barbash D.A."/>
            <person name="Barker D."/>
            <person name="Barsanti P."/>
            <person name="Batterham P."/>
            <person name="Batzoglou S."/>
            <person name="Begun D."/>
            <person name="Bhutkar A."/>
            <person name="Blanco E."/>
            <person name="Bosak S.A."/>
            <person name="Bradley R.K."/>
            <person name="Brand A.D."/>
            <person name="Brent M.R."/>
            <person name="Brooks A.N."/>
            <person name="Brown R.H."/>
            <person name="Butlin R.K."/>
            <person name="Caggese C."/>
            <person name="Calvi B.R."/>
            <person name="Bernardo de Carvalho A."/>
            <person name="Caspi A."/>
            <person name="Castrezana S."/>
            <person name="Celniker S.E."/>
            <person name="Chang J.L."/>
            <person name="Chapple C."/>
            <person name="Chatterji S."/>
            <person name="Chinwalla A."/>
            <person name="Civetta A."/>
            <person name="Clifton S.W."/>
            <person name="Comeron J.M."/>
            <person name="Costello J.C."/>
            <person name="Coyne J.A."/>
            <person name="Daub J."/>
            <person name="David R.G."/>
            <person name="Delcher A.L."/>
            <person name="Delehaunty K."/>
            <person name="Do C.B."/>
            <person name="Ebling H."/>
            <person name="Edwards K."/>
            <person name="Eickbush T."/>
            <person name="Evans J.D."/>
            <person name="Filipski A."/>
            <person name="Findeiss S."/>
            <person name="Freyhult E."/>
            <person name="Fulton L."/>
            <person name="Fulton R."/>
            <person name="Garcia A.C."/>
            <person name="Gardiner A."/>
            <person name="Garfield D.A."/>
            <person name="Garvin B.E."/>
            <person name="Gibson G."/>
            <person name="Gilbert D."/>
            <person name="Gnerre S."/>
            <person name="Godfrey J."/>
            <person name="Good R."/>
            <person name="Gotea V."/>
            <person name="Gravely B."/>
            <person name="Greenberg A.J."/>
            <person name="Griffiths-Jones S."/>
            <person name="Gross S."/>
            <person name="Guigo R."/>
            <person name="Gustafson E.A."/>
            <person name="Haerty W."/>
            <person name="Hahn M.W."/>
            <person name="Halligan D.L."/>
            <person name="Halpern A.L."/>
            <person name="Halter G.M."/>
            <person name="Han M.V."/>
            <person name="Heger A."/>
            <person name="Hillier L."/>
            <person name="Hinrichs A.S."/>
            <person name="Holmes I."/>
            <person name="Hoskins R.A."/>
            <person name="Hubisz M.J."/>
            <person name="Hultmark D."/>
            <person name="Huntley M.A."/>
            <person name="Jaffe D.B."/>
            <person name="Jagadeeshan S."/>
            <person name="Jeck W.R."/>
            <person name="Johnson J."/>
            <person name="Jones C.D."/>
            <person name="Jordan W.C."/>
            <person name="Karpen G.H."/>
            <person name="Kataoka E."/>
            <person name="Keightley P.D."/>
            <person name="Kheradpour P."/>
            <person name="Kirkness E.F."/>
            <person name="Koerich L.B."/>
            <person name="Kristiansen K."/>
            <person name="Kudrna D."/>
            <person name="Kulathinal R.J."/>
            <person name="Kumar S."/>
            <person name="Kwok R."/>
            <person name="Lander E."/>
            <person name="Langley C.H."/>
            <person name="Lapoint R."/>
            <person name="Lazzaro B.P."/>
            <person name="Lee S.J."/>
            <person name="Levesque L."/>
            <person name="Li R."/>
            <person name="Lin C.F."/>
            <person name="Lin M.F."/>
            <person name="Lindblad-Toh K."/>
            <person name="Llopart A."/>
            <person name="Long M."/>
            <person name="Low L."/>
            <person name="Lozovsky E."/>
            <person name="Lu J."/>
            <person name="Luo M."/>
            <person name="Machado C.A."/>
            <person name="Makalowski W."/>
            <person name="Marzo M."/>
            <person name="Matsuda M."/>
            <person name="Matzkin L."/>
            <person name="McAllister B."/>
            <person name="McBride C.S."/>
            <person name="McKernan B."/>
            <person name="McKernan K."/>
            <person name="Mendez-Lago M."/>
            <person name="Minx P."/>
            <person name="Mollenhauer M.U."/>
            <person name="Montooth K."/>
            <person name="Mount S.M."/>
            <person name="Mu X."/>
            <person name="Myers E."/>
            <person name="Negre B."/>
            <person name="Newfeld S."/>
            <person name="Nielsen R."/>
            <person name="Noor M.A."/>
            <person name="O'Grady P."/>
            <person name="Pachter L."/>
            <person name="Papaceit M."/>
            <person name="Parisi M.J."/>
            <person name="Parisi M."/>
            <person name="Parts L."/>
            <person name="Pedersen J.S."/>
            <person name="Pesole G."/>
            <person name="Phillippy A.M."/>
            <person name="Ponting C.P."/>
            <person name="Pop M."/>
            <person name="Porcelli D."/>
            <person name="Powell J.R."/>
            <person name="Prohaska S."/>
            <person name="Pruitt K."/>
            <person name="Puig M."/>
            <person name="Quesneville H."/>
            <person name="Ram K.R."/>
            <person name="Rand D."/>
            <person name="Rasmussen M.D."/>
            <person name="Reed L.K."/>
            <person name="Reenan R."/>
            <person name="Reily A."/>
            <person name="Remington K.A."/>
            <person name="Rieger T.T."/>
            <person name="Ritchie M.G."/>
            <person name="Robin C."/>
            <person name="Rogers Y.H."/>
            <person name="Rohde C."/>
            <person name="Rozas J."/>
            <person name="Rubenfield M.J."/>
            <person name="Ruiz A."/>
            <person name="Russo S."/>
            <person name="Salzberg S.L."/>
            <person name="Sanchez-Gracia A."/>
            <person name="Saranga D.J."/>
            <person name="Sato H."/>
            <person name="Schaeffer S.W."/>
            <person name="Schatz M.C."/>
            <person name="Schlenke T."/>
            <person name="Schwartz R."/>
            <person name="Segarra C."/>
            <person name="Singh R.S."/>
            <person name="Sirot L."/>
            <person name="Sirota M."/>
            <person name="Sisneros N.B."/>
            <person name="Smith C.D."/>
            <person name="Smith T.F."/>
            <person name="Spieth J."/>
            <person name="Stage D.E."/>
            <person name="Stark A."/>
            <person name="Stephan W."/>
            <person name="Strausberg R.L."/>
            <person name="Strempel S."/>
            <person name="Sturgill D."/>
            <person name="Sutton G."/>
            <person name="Sutton G.G."/>
            <person name="Tao W."/>
            <person name="Teichmann S."/>
            <person name="Tobari Y.N."/>
            <person name="Tomimura Y."/>
            <person name="Tsolas J.M."/>
            <person name="Valente V.L."/>
            <person name="Venter E."/>
            <person name="Venter J.C."/>
            <person name="Vicario S."/>
            <person name="Vieira F.G."/>
            <person name="Vilella A.J."/>
            <person name="Villasante A."/>
            <person name="Walenz B."/>
            <person name="Wang J."/>
            <person name="Wasserman M."/>
            <person name="Watts T."/>
            <person name="Wilson D."/>
            <person name="Wilson R.K."/>
            <person name="Wing R.A."/>
            <person name="Wolfner M.F."/>
            <person name="Wong A."/>
            <person name="Wong G.K."/>
            <person name="Wu C.I."/>
            <person name="Wu G."/>
            <person name="Yamamoto D."/>
            <person name="Yang H.P."/>
            <person name="Yang S.P."/>
            <person name="Yorke J.A."/>
            <person name="Yoshida K."/>
            <person name="Zdobnov E."/>
            <person name="Zhang P."/>
            <person name="Zhang Y."/>
            <person name="Zimin A.V."/>
            <person name="Baldwin J."/>
            <person name="Abdouelleil A."/>
            <person name="Abdulkadir J."/>
            <person name="Abebe A."/>
            <person name="Abera B."/>
            <person name="Abreu J."/>
            <person name="Acer S.C."/>
            <person name="Aftuck L."/>
            <person name="Alexander A."/>
            <person name="An P."/>
            <person name="Anderson E."/>
            <person name="Anderson S."/>
            <person name="Arachi H."/>
            <person name="Azer M."/>
            <person name="Bachantsang P."/>
            <person name="Barry A."/>
            <person name="Bayul T."/>
            <person name="Berlin A."/>
            <person name="Bessette D."/>
            <person name="Bloom T."/>
            <person name="Blye J."/>
            <person name="Boguslavskiy L."/>
            <person name="Bonnet C."/>
            <person name="Boukhgalter B."/>
            <person name="Bourzgui I."/>
            <person name="Brown A."/>
            <person name="Cahill P."/>
            <person name="Channer S."/>
            <person name="Cheshatsang Y."/>
            <person name="Chuda L."/>
            <person name="Citroen M."/>
            <person name="Collymore A."/>
            <person name="Cooke P."/>
            <person name="Costello M."/>
            <person name="D'Aco K."/>
            <person name="Daza R."/>
            <person name="De Haan G."/>
            <person name="DeGray S."/>
            <person name="DeMaso C."/>
            <person name="Dhargay N."/>
            <person name="Dooley K."/>
            <person name="Dooley E."/>
            <person name="Doricent M."/>
            <person name="Dorje P."/>
            <person name="Dorjee K."/>
            <person name="Dupes A."/>
            <person name="Elong R."/>
            <person name="Falk J."/>
            <person name="Farina A."/>
            <person name="Faro S."/>
            <person name="Ferguson D."/>
            <person name="Fisher S."/>
            <person name="Foley C.D."/>
            <person name="Franke A."/>
            <person name="Friedrich D."/>
            <person name="Gadbois L."/>
            <person name="Gearin G."/>
            <person name="Gearin C.R."/>
            <person name="Giannoukos G."/>
            <person name="Goode T."/>
            <person name="Graham J."/>
            <person name="Grandbois E."/>
            <person name="Grewal S."/>
            <person name="Gyaltsen K."/>
            <person name="Hafez N."/>
            <person name="Hagos B."/>
            <person name="Hall J."/>
            <person name="Henson C."/>
            <person name="Hollinger A."/>
            <person name="Honan T."/>
            <person name="Huard M.D."/>
            <person name="Hughes L."/>
            <person name="Hurhula B."/>
            <person name="Husby M.E."/>
            <person name="Kamat A."/>
            <person name="Kanga B."/>
            <person name="Kashin S."/>
            <person name="Khazanovich D."/>
            <person name="Kisner P."/>
            <person name="Lance K."/>
            <person name="Lara M."/>
            <person name="Lee W."/>
            <person name="Lennon N."/>
            <person name="Letendre F."/>
            <person name="LeVine R."/>
            <person name="Lipovsky A."/>
            <person name="Liu X."/>
            <person name="Liu J."/>
            <person name="Liu S."/>
            <person name="Lokyitsang T."/>
            <person name="Lokyitsang Y."/>
            <person name="Lubonja R."/>
            <person name="Lui A."/>
            <person name="MacDonald P."/>
            <person name="Magnisalis V."/>
            <person name="Maru K."/>
            <person name="Matthews C."/>
            <person name="McCusker W."/>
            <person name="McDonough S."/>
            <person name="Mehta T."/>
            <person name="Meldrim J."/>
            <person name="Meneus L."/>
            <person name="Mihai O."/>
            <person name="Mihalev A."/>
            <person name="Mihova T."/>
            <person name="Mittelman R."/>
            <person name="Mlenga V."/>
            <person name="Montmayeur A."/>
            <person name="Mulrain L."/>
            <person name="Navidi A."/>
            <person name="Naylor J."/>
            <person name="Negash T."/>
            <person name="Nguyen T."/>
            <person name="Nguyen N."/>
            <person name="Nicol R."/>
            <person name="Norbu C."/>
            <person name="Norbu N."/>
            <person name="Novod N."/>
            <person name="O'Neill B."/>
            <person name="Osman S."/>
            <person name="Markiewicz E."/>
            <person name="Oyono O.L."/>
            <person name="Patti C."/>
            <person name="Phunkhang P."/>
            <person name="Pierre F."/>
            <person name="Priest M."/>
            <person name="Raghuraman S."/>
            <person name="Rege F."/>
            <person name="Reyes R."/>
            <person name="Rise C."/>
            <person name="Rogov P."/>
            <person name="Ross K."/>
            <person name="Ryan E."/>
            <person name="Settipalli S."/>
            <person name="Shea T."/>
            <person name="Sherpa N."/>
            <person name="Shi L."/>
            <person name="Shih D."/>
            <person name="Sparrow T."/>
            <person name="Spaulding J."/>
            <person name="Stalker J."/>
            <person name="Stange-Thomann N."/>
            <person name="Stavropoulos S."/>
            <person name="Stone C."/>
            <person name="Strader C."/>
            <person name="Tesfaye S."/>
            <person name="Thomson T."/>
            <person name="Thoulutsang Y."/>
            <person name="Thoulutsang D."/>
            <person name="Topham K."/>
            <person name="Topping I."/>
            <person name="Tsamla T."/>
            <person name="Vassiliev H."/>
            <person name="Vo A."/>
            <person name="Wangchuk T."/>
            <person name="Wangdi T."/>
            <person name="Weiand M."/>
            <person name="Wilkinson J."/>
            <person name="Wilson A."/>
            <person name="Yadav S."/>
            <person name="Young G."/>
            <person name="Yu Q."/>
            <person name="Zembek L."/>
            <person name="Zhong D."/>
            <person name="Zimmer A."/>
            <person name="Zwirko Z."/>
            <person name="Jaffe D.B."/>
            <person name="Alvarez P."/>
            <person name="Brockman W."/>
            <person name="Butler J."/>
            <person name="Chin C."/>
            <person name="Gnerre S."/>
            <person name="Grabherr M."/>
            <person name="Kleber M."/>
            <person name="Mauceli E."/>
            <person name="MacCallum I."/>
        </authorList>
    </citation>
    <scope>NUCLEOTIDE SEQUENCE [LARGE SCALE GENOMIC DNA]</scope>
    <source>
        <strain evidence="3">white501</strain>
    </source>
</reference>
<evidence type="ECO:0000313" key="3">
    <source>
        <dbReference type="Proteomes" id="UP000000304"/>
    </source>
</evidence>
<evidence type="ECO:0000256" key="1">
    <source>
        <dbReference type="SAM" id="MobiDB-lite"/>
    </source>
</evidence>
<dbReference type="EMBL" id="CM000363">
    <property type="protein sequence ID" value="EDX10806.1"/>
    <property type="molecule type" value="Genomic_DNA"/>
</dbReference>
<sequence length="82" mass="8198">MQTDAEKSGGAPRGGGGGGGGGKDSAPAIGTGREATTKTGYATSSTIHYSYDLADHATSHMKHHITITTTASPLSPRRSAAI</sequence>
<evidence type="ECO:0000313" key="2">
    <source>
        <dbReference type="EMBL" id="EDX10806.1"/>
    </source>
</evidence>
<protein>
    <submittedName>
        <fullName evidence="2">GD14684</fullName>
    </submittedName>
</protein>
<proteinExistence type="predicted"/>